<name>A0A0B2PFW4_GLYSO</name>
<accession>A0A0B2PFW4</accession>
<feature type="non-terminal residue" evidence="1">
    <location>
        <position position="185"/>
    </location>
</feature>
<feature type="non-terminal residue" evidence="1">
    <location>
        <position position="1"/>
    </location>
</feature>
<reference evidence="1" key="1">
    <citation type="submission" date="2014-07" db="EMBL/GenBank/DDBJ databases">
        <title>Identification of a novel salt tolerance gene in wild soybean by whole-genome sequencing.</title>
        <authorList>
            <person name="Lam H.-M."/>
            <person name="Qi X."/>
            <person name="Li M.-W."/>
            <person name="Liu X."/>
            <person name="Xie M."/>
            <person name="Ni M."/>
            <person name="Xu X."/>
        </authorList>
    </citation>
    <scope>NUCLEOTIDE SEQUENCE [LARGE SCALE GENOMIC DNA]</scope>
    <source>
        <tissue evidence="1">Root</tissue>
    </source>
</reference>
<sequence>ETKKEHIDKSMCQALWGDSNVSWEFQLAINTVGGLLCIWNDLAFKVERSIKGRGFILLEGVWTQENKKTTIIDIYSPCDSHNKRELWESLKQLRCQDPEGLWCLLGDLNSIRHPSEREGVSQRGAEASSINELNEWISELELVEIPNHCPILLRATNIDWGPKPFRVFDCWLKNKSFDRTIRDCW</sequence>
<evidence type="ECO:0000313" key="1">
    <source>
        <dbReference type="EMBL" id="KHN08160.1"/>
    </source>
</evidence>
<proteinExistence type="predicted"/>
<dbReference type="InterPro" id="IPR036691">
    <property type="entry name" value="Endo/exonu/phosph_ase_sf"/>
</dbReference>
<dbReference type="Proteomes" id="UP000053555">
    <property type="component" value="Unassembled WGS sequence"/>
</dbReference>
<dbReference type="Gene3D" id="3.60.10.10">
    <property type="entry name" value="Endonuclease/exonuclease/phosphatase"/>
    <property type="match status" value="1"/>
</dbReference>
<gene>
    <name evidence="1" type="ORF">glysoja_038203</name>
</gene>
<organism evidence="1">
    <name type="scientific">Glycine soja</name>
    <name type="common">Wild soybean</name>
    <dbReference type="NCBI Taxonomy" id="3848"/>
    <lineage>
        <taxon>Eukaryota</taxon>
        <taxon>Viridiplantae</taxon>
        <taxon>Streptophyta</taxon>
        <taxon>Embryophyta</taxon>
        <taxon>Tracheophyta</taxon>
        <taxon>Spermatophyta</taxon>
        <taxon>Magnoliopsida</taxon>
        <taxon>eudicotyledons</taxon>
        <taxon>Gunneridae</taxon>
        <taxon>Pentapetalae</taxon>
        <taxon>rosids</taxon>
        <taxon>fabids</taxon>
        <taxon>Fabales</taxon>
        <taxon>Fabaceae</taxon>
        <taxon>Papilionoideae</taxon>
        <taxon>50 kb inversion clade</taxon>
        <taxon>NPAAA clade</taxon>
        <taxon>indigoferoid/millettioid clade</taxon>
        <taxon>Phaseoleae</taxon>
        <taxon>Glycine</taxon>
        <taxon>Glycine subgen. Soja</taxon>
    </lineage>
</organism>
<dbReference type="EMBL" id="KN666200">
    <property type="protein sequence ID" value="KHN08160.1"/>
    <property type="molecule type" value="Genomic_DNA"/>
</dbReference>
<dbReference type="SUPFAM" id="SSF56219">
    <property type="entry name" value="DNase I-like"/>
    <property type="match status" value="1"/>
</dbReference>
<evidence type="ECO:0008006" key="2">
    <source>
        <dbReference type="Google" id="ProtNLM"/>
    </source>
</evidence>
<dbReference type="AlphaFoldDB" id="A0A0B2PFW4"/>
<protein>
    <recommendedName>
        <fullName evidence="2">Endonuclease/exonuclease/phosphatase domain-containing protein</fullName>
    </recommendedName>
</protein>